<evidence type="ECO:0000256" key="1">
    <source>
        <dbReference type="ARBA" id="ARBA00023186"/>
    </source>
</evidence>
<dbReference type="CDD" id="cd06257">
    <property type="entry name" value="DnaJ"/>
    <property type="match status" value="1"/>
</dbReference>
<dbReference type="GO" id="GO:0051087">
    <property type="term" value="F:protein-folding chaperone binding"/>
    <property type="evidence" value="ECO:0007669"/>
    <property type="project" value="TreeGrafter"/>
</dbReference>
<dbReference type="FunFam" id="2.60.260.20:FF:000013">
    <property type="entry name" value="DnaJ subfamily B member 11"/>
    <property type="match status" value="1"/>
</dbReference>
<dbReference type="Proteomes" id="UP001212411">
    <property type="component" value="Chromosome 3"/>
</dbReference>
<feature type="domain" description="J" evidence="3">
    <location>
        <begin position="6"/>
        <end position="68"/>
    </location>
</feature>
<dbReference type="InterPro" id="IPR002939">
    <property type="entry name" value="DnaJ_C"/>
</dbReference>
<dbReference type="SUPFAM" id="SSF49493">
    <property type="entry name" value="HSP40/DnaJ peptide-binding domain"/>
    <property type="match status" value="2"/>
</dbReference>
<feature type="region of interest" description="Disordered" evidence="2">
    <location>
        <begin position="168"/>
        <end position="194"/>
    </location>
</feature>
<protein>
    <submittedName>
        <fullName evidence="4">Hsp40 family DNAJ domain protein Psi1</fullName>
    </submittedName>
</protein>
<name>A0AAF0B043_9SCHI</name>
<dbReference type="InterPro" id="IPR001623">
    <property type="entry name" value="DnaJ_domain"/>
</dbReference>
<accession>A0AAF0B043</accession>
<dbReference type="GO" id="GO:0006457">
    <property type="term" value="P:protein folding"/>
    <property type="evidence" value="ECO:0007669"/>
    <property type="project" value="InterPro"/>
</dbReference>
<dbReference type="EMBL" id="CP115613">
    <property type="protein sequence ID" value="WBW75513.1"/>
    <property type="molecule type" value="Genomic_DNA"/>
</dbReference>
<dbReference type="SMART" id="SM00271">
    <property type="entry name" value="DnaJ"/>
    <property type="match status" value="1"/>
</dbReference>
<dbReference type="GO" id="GO:0005829">
    <property type="term" value="C:cytosol"/>
    <property type="evidence" value="ECO:0007669"/>
    <property type="project" value="TreeGrafter"/>
</dbReference>
<dbReference type="Gene3D" id="1.10.287.110">
    <property type="entry name" value="DnaJ domain"/>
    <property type="match status" value="1"/>
</dbReference>
<evidence type="ECO:0000259" key="3">
    <source>
        <dbReference type="PROSITE" id="PS50076"/>
    </source>
</evidence>
<dbReference type="RefSeq" id="XP_056039756.1">
    <property type="nucleotide sequence ID" value="XM_056183753.1"/>
</dbReference>
<dbReference type="PROSITE" id="PS50076">
    <property type="entry name" value="DNAJ_2"/>
    <property type="match status" value="1"/>
</dbReference>
<dbReference type="Pfam" id="PF00226">
    <property type="entry name" value="DnaJ"/>
    <property type="match status" value="1"/>
</dbReference>
<sequence length="367" mass="38835">MVADTKLYDVLKVSPDVNESDLKKAYRKLALKYHPDKNPNGEQQFKEISLAYEILSDPQRRKMYDQFGITEGNAAPPGGDAGPGAGAGAGFGGFPGGGGGARTFHFNMGGGPGGGSQFFNASDPNDIFERVFGHAFGGGGGGMDEDMDMDGGFGGGMPGGFASMFGGGGARPKPSARSSFGGARPRGPPPQNEVVTRPLNISLEELYTGCTKKLKITRRILAASGSSVKADRILEVNIKPGWKPGTKVKFAGEGDEKPDGSVQDIQFVLGEKPHPVFTRQGDDLRMSIELTLKEALLGFTKQITTIDGKRLKVSSSLPTQPGYEIKYPGFGMPLPKTPSQRGNMIIECKVKVPSNLSAEQKAAAEAF</sequence>
<proteinExistence type="predicted"/>
<dbReference type="GeneID" id="80878442"/>
<keyword evidence="1" id="KW-0143">Chaperone</keyword>
<dbReference type="Pfam" id="PF01556">
    <property type="entry name" value="DnaJ_C"/>
    <property type="match status" value="1"/>
</dbReference>
<evidence type="ECO:0000313" key="5">
    <source>
        <dbReference type="Proteomes" id="UP001212411"/>
    </source>
</evidence>
<dbReference type="GO" id="GO:0051082">
    <property type="term" value="F:unfolded protein binding"/>
    <property type="evidence" value="ECO:0007669"/>
    <property type="project" value="InterPro"/>
</dbReference>
<dbReference type="InterPro" id="IPR036869">
    <property type="entry name" value="J_dom_sf"/>
</dbReference>
<dbReference type="InterPro" id="IPR008971">
    <property type="entry name" value="HSP40/DnaJ_pept-bd"/>
</dbReference>
<keyword evidence="5" id="KW-1185">Reference proteome</keyword>
<dbReference type="Gene3D" id="2.60.260.20">
    <property type="entry name" value="Urease metallochaperone UreE, N-terminal domain"/>
    <property type="match status" value="2"/>
</dbReference>
<organism evidence="4 5">
    <name type="scientific">Schizosaccharomyces osmophilus</name>
    <dbReference type="NCBI Taxonomy" id="2545709"/>
    <lineage>
        <taxon>Eukaryota</taxon>
        <taxon>Fungi</taxon>
        <taxon>Dikarya</taxon>
        <taxon>Ascomycota</taxon>
        <taxon>Taphrinomycotina</taxon>
        <taxon>Schizosaccharomycetes</taxon>
        <taxon>Schizosaccharomycetales</taxon>
        <taxon>Schizosaccharomycetaceae</taxon>
        <taxon>Schizosaccharomyces</taxon>
    </lineage>
</organism>
<dbReference type="AlphaFoldDB" id="A0AAF0B043"/>
<dbReference type="KEGG" id="som:SOMG_04978"/>
<dbReference type="CDD" id="cd10747">
    <property type="entry name" value="DnaJ_C"/>
    <property type="match status" value="1"/>
</dbReference>
<dbReference type="PROSITE" id="PS00636">
    <property type="entry name" value="DNAJ_1"/>
    <property type="match status" value="1"/>
</dbReference>
<dbReference type="PANTHER" id="PTHR24078:SF553">
    <property type="entry name" value="DNAJ HOMOLOG SUBFAMILY B MEMBER 5"/>
    <property type="match status" value="1"/>
</dbReference>
<dbReference type="PANTHER" id="PTHR24078">
    <property type="entry name" value="DNAJ HOMOLOG SUBFAMILY C MEMBER"/>
    <property type="match status" value="1"/>
</dbReference>
<dbReference type="InterPro" id="IPR051339">
    <property type="entry name" value="DnaJ_subfamily_B"/>
</dbReference>
<reference evidence="4 5" key="1">
    <citation type="journal article" date="2023" name="G3 (Bethesda)">
        <title>A high-quality reference genome for the fission yeast Schizosaccharomyces osmophilus.</title>
        <authorList>
            <person name="Jia G.S."/>
            <person name="Zhang W.C."/>
            <person name="Liang Y."/>
            <person name="Liu X.H."/>
            <person name="Rhind N."/>
            <person name="Pidoux A."/>
            <person name="Brysch-Herzberg M."/>
            <person name="Du L.L."/>
        </authorList>
    </citation>
    <scope>NUCLEOTIDE SEQUENCE [LARGE SCALE GENOMIC DNA]</scope>
    <source>
        <strain evidence="4 5">CBS 15793</strain>
    </source>
</reference>
<evidence type="ECO:0000256" key="2">
    <source>
        <dbReference type="SAM" id="MobiDB-lite"/>
    </source>
</evidence>
<dbReference type="InterPro" id="IPR018253">
    <property type="entry name" value="DnaJ_domain_CS"/>
</dbReference>
<dbReference type="GO" id="GO:0006413">
    <property type="term" value="P:translational initiation"/>
    <property type="evidence" value="ECO:0007669"/>
    <property type="project" value="TreeGrafter"/>
</dbReference>
<dbReference type="FunFam" id="2.60.260.20:FF:000002">
    <property type="entry name" value="Dnaj homolog subfamily b member"/>
    <property type="match status" value="1"/>
</dbReference>
<gene>
    <name evidence="4" type="primary">psi1</name>
    <name evidence="4" type="ORF">SOMG_04978</name>
</gene>
<dbReference type="SUPFAM" id="SSF46565">
    <property type="entry name" value="Chaperone J-domain"/>
    <property type="match status" value="1"/>
</dbReference>
<evidence type="ECO:0000313" key="4">
    <source>
        <dbReference type="EMBL" id="WBW75513.1"/>
    </source>
</evidence>
<dbReference type="PRINTS" id="PR00625">
    <property type="entry name" value="JDOMAIN"/>
</dbReference>